<evidence type="ECO:0000256" key="4">
    <source>
        <dbReference type="ARBA" id="ARBA00022692"/>
    </source>
</evidence>
<dbReference type="Gene3D" id="3.40.720.10">
    <property type="entry name" value="Alkaline Phosphatase, subunit A"/>
    <property type="match status" value="1"/>
</dbReference>
<keyword evidence="10" id="KW-1185">Reference proteome</keyword>
<feature type="transmembrane region" description="Helical" evidence="7">
    <location>
        <begin position="105"/>
        <end position="126"/>
    </location>
</feature>
<organism evidence="9 10">
    <name type="scientific">Raoultibacter timonensis</name>
    <dbReference type="NCBI Taxonomy" id="1907662"/>
    <lineage>
        <taxon>Bacteria</taxon>
        <taxon>Bacillati</taxon>
        <taxon>Actinomycetota</taxon>
        <taxon>Coriobacteriia</taxon>
        <taxon>Eggerthellales</taxon>
        <taxon>Eggerthellaceae</taxon>
        <taxon>Raoultibacter</taxon>
    </lineage>
</organism>
<dbReference type="PANTHER" id="PTHR47371">
    <property type="entry name" value="LIPOTEICHOIC ACID SYNTHASE"/>
    <property type="match status" value="1"/>
</dbReference>
<dbReference type="RefSeq" id="WP_244385803.1">
    <property type="nucleotide sequence ID" value="NZ_AP025564.1"/>
</dbReference>
<evidence type="ECO:0000313" key="9">
    <source>
        <dbReference type="EMBL" id="BDE96531.1"/>
    </source>
</evidence>
<evidence type="ECO:0000256" key="3">
    <source>
        <dbReference type="ARBA" id="ARBA00022475"/>
    </source>
</evidence>
<proteinExistence type="predicted"/>
<evidence type="ECO:0000256" key="7">
    <source>
        <dbReference type="SAM" id="Phobius"/>
    </source>
</evidence>
<feature type="transmembrane region" description="Helical" evidence="7">
    <location>
        <begin position="159"/>
        <end position="179"/>
    </location>
</feature>
<dbReference type="InterPro" id="IPR017850">
    <property type="entry name" value="Alkaline_phosphatase_core_sf"/>
</dbReference>
<comment type="pathway">
    <text evidence="2">Cell wall biogenesis; lipoteichoic acid biosynthesis.</text>
</comment>
<dbReference type="InterPro" id="IPR050448">
    <property type="entry name" value="OpgB/LTA_synthase_biosynth"/>
</dbReference>
<evidence type="ECO:0000256" key="2">
    <source>
        <dbReference type="ARBA" id="ARBA00004936"/>
    </source>
</evidence>
<keyword evidence="4 7" id="KW-0812">Transmembrane</keyword>
<feature type="transmembrane region" description="Helical" evidence="7">
    <location>
        <begin position="44"/>
        <end position="62"/>
    </location>
</feature>
<name>A0ABM7WJL3_9ACTN</name>
<dbReference type="Proteomes" id="UP001320544">
    <property type="component" value="Chromosome"/>
</dbReference>
<feature type="domain" description="Sulfatase N-terminal" evidence="8">
    <location>
        <begin position="306"/>
        <end position="573"/>
    </location>
</feature>
<comment type="subcellular location">
    <subcellularLocation>
        <location evidence="1">Cell membrane</location>
        <topology evidence="1">Multi-pass membrane protein</topology>
    </subcellularLocation>
</comment>
<evidence type="ECO:0000259" key="8">
    <source>
        <dbReference type="Pfam" id="PF00884"/>
    </source>
</evidence>
<feature type="transmembrane region" description="Helical" evidence="7">
    <location>
        <begin position="214"/>
        <end position="233"/>
    </location>
</feature>
<accession>A0ABM7WJL3</accession>
<dbReference type="InterPro" id="IPR000917">
    <property type="entry name" value="Sulfatase_N"/>
</dbReference>
<dbReference type="SUPFAM" id="SSF53649">
    <property type="entry name" value="Alkaline phosphatase-like"/>
    <property type="match status" value="1"/>
</dbReference>
<feature type="transmembrane region" description="Helical" evidence="7">
    <location>
        <begin position="15"/>
        <end position="32"/>
    </location>
</feature>
<evidence type="ECO:0000256" key="5">
    <source>
        <dbReference type="ARBA" id="ARBA00022989"/>
    </source>
</evidence>
<keyword evidence="6 7" id="KW-0472">Membrane</keyword>
<evidence type="ECO:0000313" key="10">
    <source>
        <dbReference type="Proteomes" id="UP001320544"/>
    </source>
</evidence>
<evidence type="ECO:0000256" key="6">
    <source>
        <dbReference type="ARBA" id="ARBA00023136"/>
    </source>
</evidence>
<dbReference type="PANTHER" id="PTHR47371:SF3">
    <property type="entry name" value="PHOSPHOGLYCEROL TRANSFERASE I"/>
    <property type="match status" value="1"/>
</dbReference>
<gene>
    <name evidence="9" type="ORF">CE91St30_18640</name>
</gene>
<sequence length="685" mass="74896">MHVLKSLTASWDKPTVASIVSFVILLAAYCAFEAAGLVMHDNAWTAPLVIAVFVLLLAALMVRPHLANRFEDGFSKAKPFVLVGLVFLAFYLFEKPYNAALFDIGTYYAFVNLCVIAALFAIVYFAGQQTKAAAIAFLSLCFIAGIANYFVIAFKGQPVLPADLFALSTAAAVGGGYTYAVNDNVAVAFCALACGIALVMYLPKTKFAVKRGVANTAVAALCVASFGFWFSHFDIEKAYGIQVDGWAASDSYSQQGSVLCFLKRMQDLQPAEPAGYSPEAAADILAPYANDTDGFADLSDEEKPIVIAVMNETFSDLSTYPNLADIYEGPAFFNSIQDAYLKGTAYVSALGAGTCNSEFEFLTGTTMANLGEGVYPYMLYDLDGTENLATYFKALGYETTAIHPADATNWRRDTVYEQLGFDTFLDVTDFEGADTLRGFTTDRETYDAILQIIADADEPQFIFDVTLQNHGGYDTGLIPDGMGVSIPLESSRTAELEEFASCIEQSDLDLQYLIESLSAIDRPIVLCLFGDHQPGFSDWLSSLAFDKELADFSIEEVQARYEVPYLIWTNYETDRVSALDGSFVAETQESELEALERPLYPDATAMSLNYLGAHMLAAAELPLDPYHRLLLDTQKDLPVVNVNGYLDAGGSWHWLNERYDGSETDETAEALARLEIVQHSLLFGS</sequence>
<feature type="transmembrane region" description="Helical" evidence="7">
    <location>
        <begin position="74"/>
        <end position="93"/>
    </location>
</feature>
<dbReference type="EMBL" id="AP025564">
    <property type="protein sequence ID" value="BDE96531.1"/>
    <property type="molecule type" value="Genomic_DNA"/>
</dbReference>
<feature type="transmembrane region" description="Helical" evidence="7">
    <location>
        <begin position="132"/>
        <end position="152"/>
    </location>
</feature>
<keyword evidence="5 7" id="KW-1133">Transmembrane helix</keyword>
<protein>
    <submittedName>
        <fullName evidence="9">Membrane protein</fullName>
    </submittedName>
</protein>
<keyword evidence="3" id="KW-1003">Cell membrane</keyword>
<feature type="transmembrane region" description="Helical" evidence="7">
    <location>
        <begin position="185"/>
        <end position="202"/>
    </location>
</feature>
<dbReference type="CDD" id="cd16015">
    <property type="entry name" value="LTA_synthase"/>
    <property type="match status" value="1"/>
</dbReference>
<evidence type="ECO:0000256" key="1">
    <source>
        <dbReference type="ARBA" id="ARBA00004651"/>
    </source>
</evidence>
<reference evidence="9 10" key="1">
    <citation type="submission" date="2022-01" db="EMBL/GenBank/DDBJ databases">
        <title>Novel bile acid biosynthetic pathways are enriched in the microbiome of centenarians.</title>
        <authorList>
            <person name="Sato Y."/>
            <person name="Atarashi K."/>
            <person name="Plichta R.D."/>
            <person name="Arai Y."/>
            <person name="Sasajima S."/>
            <person name="Kearney M.S."/>
            <person name="Suda W."/>
            <person name="Takeshita K."/>
            <person name="Sasaki T."/>
            <person name="Okamoto S."/>
            <person name="Skelly N.A."/>
            <person name="Okamura Y."/>
            <person name="Vlamakis H."/>
            <person name="Li Y."/>
            <person name="Tanoue T."/>
            <person name="Takei H."/>
            <person name="Nittono H."/>
            <person name="Narushima S."/>
            <person name="Irie J."/>
            <person name="Itoh H."/>
            <person name="Moriya K."/>
            <person name="Sugiura Y."/>
            <person name="Suematsu M."/>
            <person name="Moritoki N."/>
            <person name="Shibata S."/>
            <person name="Littman R.D."/>
            <person name="Fischbach A.M."/>
            <person name="Uwamino Y."/>
            <person name="Inoue T."/>
            <person name="Honda A."/>
            <person name="Hattori M."/>
            <person name="Murai T."/>
            <person name="Xavier J.R."/>
            <person name="Hirose N."/>
            <person name="Honda K."/>
        </authorList>
    </citation>
    <scope>NUCLEOTIDE SEQUENCE [LARGE SCALE GENOMIC DNA]</scope>
    <source>
        <strain evidence="9 10">CE91-St30</strain>
    </source>
</reference>
<dbReference type="Pfam" id="PF00884">
    <property type="entry name" value="Sulfatase"/>
    <property type="match status" value="1"/>
</dbReference>